<keyword evidence="2" id="KW-0732">Signal</keyword>
<dbReference type="EMBL" id="JADKCH010000026">
    <property type="protein sequence ID" value="MBK8573681.1"/>
    <property type="molecule type" value="Genomic_DNA"/>
</dbReference>
<evidence type="ECO:0008006" key="5">
    <source>
        <dbReference type="Google" id="ProtNLM"/>
    </source>
</evidence>
<evidence type="ECO:0000256" key="2">
    <source>
        <dbReference type="SAM" id="SignalP"/>
    </source>
</evidence>
<protein>
    <recommendedName>
        <fullName evidence="5">Lipoprotein</fullName>
    </recommendedName>
</protein>
<evidence type="ECO:0000313" key="4">
    <source>
        <dbReference type="Proteomes" id="UP000709959"/>
    </source>
</evidence>
<accession>A0A936K712</accession>
<feature type="coiled-coil region" evidence="1">
    <location>
        <begin position="32"/>
        <end position="124"/>
    </location>
</feature>
<dbReference type="AlphaFoldDB" id="A0A936K712"/>
<feature type="signal peptide" evidence="2">
    <location>
        <begin position="1"/>
        <end position="26"/>
    </location>
</feature>
<feature type="chain" id="PRO_5037635773" description="Lipoprotein" evidence="2">
    <location>
        <begin position="27"/>
        <end position="377"/>
    </location>
</feature>
<gene>
    <name evidence="3" type="ORF">IPN91_13885</name>
</gene>
<comment type="caution">
    <text evidence="3">The sequence shown here is derived from an EMBL/GenBank/DDBJ whole genome shotgun (WGS) entry which is preliminary data.</text>
</comment>
<evidence type="ECO:0000256" key="1">
    <source>
        <dbReference type="SAM" id="Coils"/>
    </source>
</evidence>
<proteinExistence type="predicted"/>
<feature type="coiled-coil region" evidence="1">
    <location>
        <begin position="197"/>
        <end position="259"/>
    </location>
</feature>
<reference evidence="3 4" key="1">
    <citation type="submission" date="2020-10" db="EMBL/GenBank/DDBJ databases">
        <title>Connecting structure to function with the recovery of over 1000 high-quality activated sludge metagenome-assembled genomes encoding full-length rRNA genes using long-read sequencing.</title>
        <authorList>
            <person name="Singleton C.M."/>
            <person name="Petriglieri F."/>
            <person name="Kristensen J.M."/>
            <person name="Kirkegaard R.H."/>
            <person name="Michaelsen T.Y."/>
            <person name="Andersen M.H."/>
            <person name="Karst S.M."/>
            <person name="Dueholm M.S."/>
            <person name="Nielsen P.H."/>
            <person name="Albertsen M."/>
        </authorList>
    </citation>
    <scope>NUCLEOTIDE SEQUENCE [LARGE SCALE GENOMIC DNA]</scope>
    <source>
        <strain evidence="3">OdNE_18-Q3-R46-58_MAXAC.008</strain>
    </source>
</reference>
<name>A0A936K712_9BACT</name>
<keyword evidence="1" id="KW-0175">Coiled coil</keyword>
<sequence>MNPFRRSTLALALMAASVLMVSTACKREDPQIRELTQKAAEADKANQQLNQAGSEQQKKLAQAGVNDIKPNAETLQLTDEQKQALEERIKNEKNSSYQALLQEVLDKDKEIKDLNGKLAKLKADLPKPDVAKLNDNHYSMALRFLKKKGVPEAEAKKLVSRVAILDKLAPGFEVYHFYANGTYGTWVSQGKAKITPNDLMRQEREKIEGERDEAVAQNEKLQEEVVDLEGQKKKIEEEIAGLRSERTNLIEERAKLQSDNAAQVAKLNSLHYVVGTRDKLKAEGVIEIPVFAKDRAGKNWRDEVFTQSLDLRSAKTIVIKAAELSLKKIGKVNVVPGSYLKDEHYKLTISEDKMTATIELITVSRFKNDKVVFAVTD</sequence>
<evidence type="ECO:0000313" key="3">
    <source>
        <dbReference type="EMBL" id="MBK8573681.1"/>
    </source>
</evidence>
<organism evidence="3 4">
    <name type="scientific">Candidatus Geothrix odensensis</name>
    <dbReference type="NCBI Taxonomy" id="2954440"/>
    <lineage>
        <taxon>Bacteria</taxon>
        <taxon>Pseudomonadati</taxon>
        <taxon>Acidobacteriota</taxon>
        <taxon>Holophagae</taxon>
        <taxon>Holophagales</taxon>
        <taxon>Holophagaceae</taxon>
        <taxon>Geothrix</taxon>
    </lineage>
</organism>
<dbReference type="Proteomes" id="UP000709959">
    <property type="component" value="Unassembled WGS sequence"/>
</dbReference>
<dbReference type="PROSITE" id="PS51257">
    <property type="entry name" value="PROKAR_LIPOPROTEIN"/>
    <property type="match status" value="1"/>
</dbReference>